<dbReference type="PROSITE" id="PS52035">
    <property type="entry name" value="PEPTIDASE_M14"/>
    <property type="match status" value="1"/>
</dbReference>
<dbReference type="InterPro" id="IPR000834">
    <property type="entry name" value="Peptidase_M14"/>
</dbReference>
<evidence type="ECO:0000313" key="4">
    <source>
        <dbReference type="EMBL" id="SHI03025.1"/>
    </source>
</evidence>
<dbReference type="Pfam" id="PF00246">
    <property type="entry name" value="Peptidase_M14"/>
    <property type="match status" value="1"/>
</dbReference>
<evidence type="ECO:0000259" key="3">
    <source>
        <dbReference type="PROSITE" id="PS52035"/>
    </source>
</evidence>
<evidence type="ECO:0000313" key="5">
    <source>
        <dbReference type="Proteomes" id="UP000184212"/>
    </source>
</evidence>
<keyword evidence="4" id="KW-0645">Protease</keyword>
<sequence length="867" mass="97316">MKSKLSRSGLLLLLFVAFSATAQDRYYFPKGNFDPAIPSPEKFLGYPIGSHYTRHDRIVDYFKELDRLSDKVTVKEIGKTYEERVQIIATVTSPENHGKLESIRLEHLKLVDPKAAEPDYKNLPVFVHLGYSVHGNETSSGEAALLTFYYLVASQDEETQKFLREAVVTFDPSVNPDGRDRAAAWHNQNKSFPPVTDPLDREHTELWPMGRTNHFLFDLNRDWLAAVHVESKNRLNFYHTWYPNVQIDFHEMGTNSTYYFEPSKPYGSESAIIPRETYDVLNVKLAKYHAEALNSVGSLYWTKEQFDNLSAIYGSTYPDFQGAVGITFEVGSSRGLAQESNQGVVTFPFTIRNHVLTGIATVRGAVAEKDILLRHQRKFFSSALEDAKKNPNKAFVFGSSVDETINQKFLSLLLTHKLEVYETSGTTTVEGKRFEKGKSYIVPTAQPHYRIVHSLFEEVTHFHDSVFYDVTGWAVAHGYGVPFARIKDANVALGTRVTAVKKVEGQIENGKSDYAYLLNWSDYNASKALYALQQYGLLTKVSFKPFTVEEKGVRKEFPQGTIVVPVAWQKISADSLFRVVKEVTTTSKVSFTAVSTGFNAQGIDLGSNNIRALEKPEAALLVGQGTNSAEVGQLWFLLNKQVDFSITKIDISNAARIDWTRYNVLVLVGGNYSALDKNTVAKLKSWIEQGNTLITIKNASEWAVKQGLVTEKLVTEYKPDTTQINRFDFIKSNEIEGPKSIEGSIYSADLDITHPLGFGFESRKLYVFRNGSTFLKSGRSPYGTVVKYTANPLVSGYVSKANLKRIANSASVVVSNAGRGRVILFADDPYFRGYWYGTARLFLNALFFGQVVNNPSLEISEAEHETH</sequence>
<dbReference type="Gene3D" id="3.40.630.10">
    <property type="entry name" value="Zn peptidases"/>
    <property type="match status" value="1"/>
</dbReference>
<dbReference type="GO" id="GO:0004181">
    <property type="term" value="F:metallocarboxypeptidase activity"/>
    <property type="evidence" value="ECO:0007669"/>
    <property type="project" value="InterPro"/>
</dbReference>
<protein>
    <submittedName>
        <fullName evidence="4">Zinc carboxypeptidase</fullName>
    </submittedName>
</protein>
<evidence type="ECO:0000256" key="1">
    <source>
        <dbReference type="PROSITE-ProRule" id="PRU01379"/>
    </source>
</evidence>
<dbReference type="AlphaFoldDB" id="A0A1M5XT66"/>
<dbReference type="GO" id="GO:0006508">
    <property type="term" value="P:proteolysis"/>
    <property type="evidence" value="ECO:0007669"/>
    <property type="project" value="InterPro"/>
</dbReference>
<dbReference type="STRING" id="947013.SAMN04488109_6851"/>
<reference evidence="4 5" key="1">
    <citation type="submission" date="2016-11" db="EMBL/GenBank/DDBJ databases">
        <authorList>
            <person name="Jaros S."/>
            <person name="Januszkiewicz K."/>
            <person name="Wedrychowicz H."/>
        </authorList>
    </citation>
    <scope>NUCLEOTIDE SEQUENCE [LARGE SCALE GENOMIC DNA]</scope>
    <source>
        <strain evidence="4 5">DSM 24574</strain>
    </source>
</reference>
<organism evidence="4 5">
    <name type="scientific">Chryseolinea serpens</name>
    <dbReference type="NCBI Taxonomy" id="947013"/>
    <lineage>
        <taxon>Bacteria</taxon>
        <taxon>Pseudomonadati</taxon>
        <taxon>Bacteroidota</taxon>
        <taxon>Cytophagia</taxon>
        <taxon>Cytophagales</taxon>
        <taxon>Fulvivirgaceae</taxon>
        <taxon>Chryseolinea</taxon>
    </lineage>
</organism>
<dbReference type="RefSeq" id="WP_073143550.1">
    <property type="nucleotide sequence ID" value="NZ_FQWQ01000007.1"/>
</dbReference>
<comment type="similarity">
    <text evidence="1">Belongs to the peptidase M14 family.</text>
</comment>
<dbReference type="EMBL" id="FQWQ01000007">
    <property type="protein sequence ID" value="SHI03025.1"/>
    <property type="molecule type" value="Genomic_DNA"/>
</dbReference>
<feature type="domain" description="Peptidase M14" evidence="3">
    <location>
        <begin position="51"/>
        <end position="351"/>
    </location>
</feature>
<evidence type="ECO:0000256" key="2">
    <source>
        <dbReference type="SAM" id="SignalP"/>
    </source>
</evidence>
<proteinExistence type="inferred from homology"/>
<dbReference type="InterPro" id="IPR029062">
    <property type="entry name" value="Class_I_gatase-like"/>
</dbReference>
<keyword evidence="4" id="KW-0121">Carboxypeptidase</keyword>
<accession>A0A1M5XT66</accession>
<name>A0A1M5XT66_9BACT</name>
<gene>
    <name evidence="4" type="ORF">SAMN04488109_6851</name>
</gene>
<dbReference type="GO" id="GO:0008270">
    <property type="term" value="F:zinc ion binding"/>
    <property type="evidence" value="ECO:0007669"/>
    <property type="project" value="InterPro"/>
</dbReference>
<dbReference type="OrthoDB" id="9758209at2"/>
<dbReference type="SUPFAM" id="SSF52317">
    <property type="entry name" value="Class I glutamine amidotransferase-like"/>
    <property type="match status" value="1"/>
</dbReference>
<keyword evidence="2" id="KW-0732">Signal</keyword>
<keyword evidence="4" id="KW-0378">Hydrolase</keyword>
<dbReference type="Proteomes" id="UP000184212">
    <property type="component" value="Unassembled WGS sequence"/>
</dbReference>
<dbReference type="SUPFAM" id="SSF53187">
    <property type="entry name" value="Zn-dependent exopeptidases"/>
    <property type="match status" value="1"/>
</dbReference>
<feature type="signal peptide" evidence="2">
    <location>
        <begin position="1"/>
        <end position="22"/>
    </location>
</feature>
<feature type="active site" description="Proton donor/acceptor" evidence="1">
    <location>
        <position position="329"/>
    </location>
</feature>
<dbReference type="SMART" id="SM00631">
    <property type="entry name" value="Zn_pept"/>
    <property type="match status" value="1"/>
</dbReference>
<feature type="chain" id="PRO_5012725691" evidence="2">
    <location>
        <begin position="23"/>
        <end position="867"/>
    </location>
</feature>
<keyword evidence="5" id="KW-1185">Reference proteome</keyword>